<dbReference type="RefSeq" id="WP_046905487.1">
    <property type="nucleotide sequence ID" value="NZ_BAAAXG010000028.1"/>
</dbReference>
<dbReference type="GO" id="GO:0004252">
    <property type="term" value="F:serine-type endopeptidase activity"/>
    <property type="evidence" value="ECO:0007669"/>
    <property type="project" value="InterPro"/>
</dbReference>
<keyword evidence="6" id="KW-0472">Membrane</keyword>
<comment type="similarity">
    <text evidence="2 6">Belongs to the peptidase S26 family.</text>
</comment>
<evidence type="ECO:0000313" key="9">
    <source>
        <dbReference type="Proteomes" id="UP000265325"/>
    </source>
</evidence>
<dbReference type="EC" id="3.4.21.89" evidence="6"/>
<dbReference type="PROSITE" id="PS00501">
    <property type="entry name" value="SPASE_I_1"/>
    <property type="match status" value="1"/>
</dbReference>
<dbReference type="GO" id="GO:0005886">
    <property type="term" value="C:plasma membrane"/>
    <property type="evidence" value="ECO:0007669"/>
    <property type="project" value="UniProtKB-SubCell"/>
</dbReference>
<evidence type="ECO:0000313" key="8">
    <source>
        <dbReference type="EMBL" id="KKZ75790.1"/>
    </source>
</evidence>
<reference evidence="8 9" key="1">
    <citation type="submission" date="2015-05" db="EMBL/GenBank/DDBJ databases">
        <title>Draft Genome assembly of Streptomyces showdoensis.</title>
        <authorList>
            <person name="Thapa K.K."/>
            <person name="Metsa-Ketela M."/>
        </authorList>
    </citation>
    <scope>NUCLEOTIDE SEQUENCE [LARGE SCALE GENOMIC DNA]</scope>
    <source>
        <strain evidence="8 9">ATCC 15227</strain>
    </source>
</reference>
<organism evidence="8 9">
    <name type="scientific">Streptomyces showdoensis</name>
    <dbReference type="NCBI Taxonomy" id="68268"/>
    <lineage>
        <taxon>Bacteria</taxon>
        <taxon>Bacillati</taxon>
        <taxon>Actinomycetota</taxon>
        <taxon>Actinomycetes</taxon>
        <taxon>Kitasatosporales</taxon>
        <taxon>Streptomycetaceae</taxon>
        <taxon>Streptomyces</taxon>
    </lineage>
</organism>
<dbReference type="InterPro" id="IPR036286">
    <property type="entry name" value="LexA/Signal_pep-like_sf"/>
</dbReference>
<feature type="domain" description="Peptidase S26" evidence="7">
    <location>
        <begin position="28"/>
        <end position="180"/>
    </location>
</feature>
<comment type="caution">
    <text evidence="8">The sequence shown here is derived from an EMBL/GenBank/DDBJ whole genome shotgun (WGS) entry which is preliminary data.</text>
</comment>
<keyword evidence="9" id="KW-1185">Reference proteome</keyword>
<dbReference type="AlphaFoldDB" id="A0A2P2GWB2"/>
<dbReference type="InterPro" id="IPR000223">
    <property type="entry name" value="Pept_S26A_signal_pept_1"/>
</dbReference>
<evidence type="ECO:0000256" key="4">
    <source>
        <dbReference type="ARBA" id="ARBA00022801"/>
    </source>
</evidence>
<dbReference type="GO" id="GO:0009003">
    <property type="term" value="F:signal peptidase activity"/>
    <property type="evidence" value="ECO:0007669"/>
    <property type="project" value="UniProtKB-EC"/>
</dbReference>
<evidence type="ECO:0000256" key="3">
    <source>
        <dbReference type="ARBA" id="ARBA00022670"/>
    </source>
</evidence>
<gene>
    <name evidence="8" type="ORF">VO63_00825</name>
</gene>
<dbReference type="Gene3D" id="2.10.109.10">
    <property type="entry name" value="Umud Fragment, subunit A"/>
    <property type="match status" value="1"/>
</dbReference>
<comment type="subcellular location">
    <subcellularLocation>
        <location evidence="1">Cell membrane</location>
        <topology evidence="1">Single-pass type II membrane protein</topology>
    </subcellularLocation>
    <subcellularLocation>
        <location evidence="6">Membrane</location>
        <topology evidence="6">Single-pass type II membrane protein</topology>
    </subcellularLocation>
</comment>
<feature type="active site" evidence="5">
    <location>
        <position position="50"/>
    </location>
</feature>
<accession>A0A2P2GWB2</accession>
<comment type="caution">
    <text evidence="6">Lacks conserved residue(s) required for the propagation of feature annotation.</text>
</comment>
<dbReference type="GO" id="GO:0006465">
    <property type="term" value="P:signal peptide processing"/>
    <property type="evidence" value="ECO:0007669"/>
    <property type="project" value="InterPro"/>
</dbReference>
<dbReference type="OrthoDB" id="9815782at2"/>
<dbReference type="Proteomes" id="UP000265325">
    <property type="component" value="Unassembled WGS sequence"/>
</dbReference>
<dbReference type="PROSITE" id="PS51257">
    <property type="entry name" value="PROKAR_LIPOPROTEIN"/>
    <property type="match status" value="1"/>
</dbReference>
<evidence type="ECO:0000256" key="2">
    <source>
        <dbReference type="ARBA" id="ARBA00009370"/>
    </source>
</evidence>
<dbReference type="CDD" id="cd06530">
    <property type="entry name" value="S26_SPase_I"/>
    <property type="match status" value="1"/>
</dbReference>
<evidence type="ECO:0000256" key="5">
    <source>
        <dbReference type="PIRSR" id="PIRSR600223-1"/>
    </source>
</evidence>
<keyword evidence="3 6" id="KW-0645">Protease</keyword>
<name>A0A2P2GWB2_STREW</name>
<feature type="transmembrane region" description="Helical" evidence="6">
    <location>
        <begin position="208"/>
        <end position="228"/>
    </location>
</feature>
<dbReference type="Pfam" id="PF10502">
    <property type="entry name" value="Peptidase_S26"/>
    <property type="match status" value="1"/>
</dbReference>
<evidence type="ECO:0000259" key="7">
    <source>
        <dbReference type="Pfam" id="PF10502"/>
    </source>
</evidence>
<keyword evidence="6" id="KW-0812">Transmembrane</keyword>
<evidence type="ECO:0000256" key="6">
    <source>
        <dbReference type="RuleBase" id="RU362042"/>
    </source>
</evidence>
<dbReference type="NCBIfam" id="TIGR02227">
    <property type="entry name" value="sigpep_I_bact"/>
    <property type="match status" value="1"/>
</dbReference>
<sequence length="249" mass="25255">MSVKPRTNDGRGRLGRVLSGLAVAVGCVLFLGGFALGAVLYQPYTVPSDSMTPTLAVGSKVLAERIDGSEVRRGDIVVFTDPLWGDVTMVKRVVGVGGDTVTGADDGRLLINGKPVEEPYLPAGQPASDYAFSTTLPAGKLFLLGDERRNSVDSRSHLQDAGHGAVPASSVVGRVDAVAWPSPAVLERPASFAALPGGISGPGPVAPLFYAIVAGCVLILGGAAYGPLAGLGGRKPAPASGGGRDRVSA</sequence>
<dbReference type="InterPro" id="IPR019533">
    <property type="entry name" value="Peptidase_S26"/>
</dbReference>
<dbReference type="EMBL" id="LAQS01000001">
    <property type="protein sequence ID" value="KKZ75790.1"/>
    <property type="molecule type" value="Genomic_DNA"/>
</dbReference>
<dbReference type="InterPro" id="IPR019756">
    <property type="entry name" value="Pept_S26A_signal_pept_1_Ser-AS"/>
</dbReference>
<feature type="transmembrane region" description="Helical" evidence="6">
    <location>
        <begin position="21"/>
        <end position="41"/>
    </location>
</feature>
<dbReference type="PANTHER" id="PTHR43390:SF1">
    <property type="entry name" value="CHLOROPLAST PROCESSING PEPTIDASE"/>
    <property type="match status" value="1"/>
</dbReference>
<dbReference type="PANTHER" id="PTHR43390">
    <property type="entry name" value="SIGNAL PEPTIDASE I"/>
    <property type="match status" value="1"/>
</dbReference>
<keyword evidence="4 6" id="KW-0378">Hydrolase</keyword>
<protein>
    <recommendedName>
        <fullName evidence="6">Signal peptidase I</fullName>
        <ecNumber evidence="6">3.4.21.89</ecNumber>
    </recommendedName>
</protein>
<proteinExistence type="inferred from homology"/>
<evidence type="ECO:0000256" key="1">
    <source>
        <dbReference type="ARBA" id="ARBA00004401"/>
    </source>
</evidence>
<comment type="catalytic activity">
    <reaction evidence="6">
        <text>Cleavage of hydrophobic, N-terminal signal or leader sequences from secreted and periplasmic proteins.</text>
        <dbReference type="EC" id="3.4.21.89"/>
    </reaction>
</comment>
<dbReference type="SUPFAM" id="SSF51306">
    <property type="entry name" value="LexA/Signal peptidase"/>
    <property type="match status" value="1"/>
</dbReference>
<keyword evidence="6" id="KW-1133">Transmembrane helix</keyword>
<dbReference type="PRINTS" id="PR00727">
    <property type="entry name" value="LEADERPTASE"/>
</dbReference>
<feature type="active site" evidence="5">
    <location>
        <position position="91"/>
    </location>
</feature>